<dbReference type="PANTHER" id="PTHR43355">
    <property type="entry name" value="FLAVIN REDUCTASE (NADPH)"/>
    <property type="match status" value="1"/>
</dbReference>
<dbReference type="InterPro" id="IPR051606">
    <property type="entry name" value="Polyketide_Oxido-like"/>
</dbReference>
<dbReference type="Gene3D" id="3.40.50.720">
    <property type="entry name" value="NAD(P)-binding Rossmann-like Domain"/>
    <property type="match status" value="1"/>
</dbReference>
<evidence type="ECO:0000313" key="3">
    <source>
        <dbReference type="Proteomes" id="UP001516620"/>
    </source>
</evidence>
<dbReference type="InterPro" id="IPR016040">
    <property type="entry name" value="NAD(P)-bd_dom"/>
</dbReference>
<keyword evidence="3" id="KW-1185">Reference proteome</keyword>
<dbReference type="CDD" id="cd05244">
    <property type="entry name" value="BVR-B_like_SDR_a"/>
    <property type="match status" value="1"/>
</dbReference>
<dbReference type="Pfam" id="PF13460">
    <property type="entry name" value="NAD_binding_10"/>
    <property type="match status" value="1"/>
</dbReference>
<feature type="domain" description="NAD(P)-binding" evidence="1">
    <location>
        <begin position="7"/>
        <end position="211"/>
    </location>
</feature>
<dbReference type="InterPro" id="IPR036291">
    <property type="entry name" value="NAD(P)-bd_dom_sf"/>
</dbReference>
<dbReference type="RefSeq" id="WP_193416691.1">
    <property type="nucleotide sequence ID" value="NZ_JADCNN020000002.1"/>
</dbReference>
<dbReference type="SUPFAM" id="SSF51735">
    <property type="entry name" value="NAD(P)-binding Rossmann-fold domains"/>
    <property type="match status" value="1"/>
</dbReference>
<name>A0ABS2H1U3_9BACL</name>
<dbReference type="PANTHER" id="PTHR43355:SF2">
    <property type="entry name" value="FLAVIN REDUCTASE (NADPH)"/>
    <property type="match status" value="1"/>
</dbReference>
<proteinExistence type="predicted"/>
<reference evidence="2 3" key="1">
    <citation type="submission" date="2021-01" db="EMBL/GenBank/DDBJ databases">
        <title>Paenibacillus sp.nov. isolated from the rhizosphere soil of tomato plant.</title>
        <authorList>
            <person name="Thin K.K."/>
            <person name="Zhang X."/>
            <person name="He S."/>
        </authorList>
    </citation>
    <scope>NUCLEOTIDE SEQUENCE [LARGE SCALE GENOMIC DNA]</scope>
    <source>
        <strain evidence="2 3">DXFW5</strain>
    </source>
</reference>
<evidence type="ECO:0000259" key="1">
    <source>
        <dbReference type="Pfam" id="PF13460"/>
    </source>
</evidence>
<gene>
    <name evidence="2" type="ORF">IM700_002640</name>
</gene>
<dbReference type="Proteomes" id="UP001516620">
    <property type="component" value="Unassembled WGS sequence"/>
</dbReference>
<sequence length="222" mass="24132">MKIVLFGATGSIGKRIAEEAVRRGHEVTAVVRDRTRAAEMGLPDLVPADTKKAGHLFLEEGDILVPESIARLVQGQDLAISAYGPRFGDEDELLEATRSLIEGVKRGGVCRLIAVGGAGGLEVAPGVRLMDTPEFPEEVRPLARAHEEALSIYQASDLEWTVLSPPALIEPGNRTGMFRLGLDRLVTDERDNSRITTEDYAAALLDEAEDPYYIGTRFTVGY</sequence>
<accession>A0ABS2H1U3</accession>
<dbReference type="EMBL" id="JADCNN020000002">
    <property type="protein sequence ID" value="MBM6994556.1"/>
    <property type="molecule type" value="Genomic_DNA"/>
</dbReference>
<organism evidence="2 3">
    <name type="scientific">Paenibacillus rhizolycopersici</name>
    <dbReference type="NCBI Taxonomy" id="2780073"/>
    <lineage>
        <taxon>Bacteria</taxon>
        <taxon>Bacillati</taxon>
        <taxon>Bacillota</taxon>
        <taxon>Bacilli</taxon>
        <taxon>Bacillales</taxon>
        <taxon>Paenibacillaceae</taxon>
        <taxon>Paenibacillus</taxon>
    </lineage>
</organism>
<evidence type="ECO:0000313" key="2">
    <source>
        <dbReference type="EMBL" id="MBM6994556.1"/>
    </source>
</evidence>
<comment type="caution">
    <text evidence="2">The sequence shown here is derived from an EMBL/GenBank/DDBJ whole genome shotgun (WGS) entry which is preliminary data.</text>
</comment>
<protein>
    <submittedName>
        <fullName evidence="2">NAD(P)H-binding protein</fullName>
    </submittedName>
</protein>